<dbReference type="Gene3D" id="3.60.130.10">
    <property type="entry name" value="Clavaminate synthase-like"/>
    <property type="match status" value="1"/>
</dbReference>
<dbReference type="Proteomes" id="UP000321058">
    <property type="component" value="Unassembled WGS sequence"/>
</dbReference>
<keyword evidence="8" id="KW-1185">Reference proteome</keyword>
<evidence type="ECO:0000313" key="8">
    <source>
        <dbReference type="Proteomes" id="UP000321058"/>
    </source>
</evidence>
<name>A0A512N6N6_9HYPH</name>
<sequence length="308" mass="34450">MPRTLSVEPVSPALGAEIHGVDLETAAADPALIAAIRQALLRHKVIFFRDQDISAAAQVAFARSFGELEVHPVLRRHPEHAELVVLDRGSHRPANENIFHADTTWRERPSMASILRCVECPPVGGDTIWSNMVLAYERLPDRVKAMCEGLYAMHDIAHSFGGDYSPEKRRQLGREFPRQEHPVVAIHSETGEKILFVNQGFTTHFSNYTQKRERSIGADFALEANRLMDYLFAQAAQPEFQVRLRWKPNTIAFWDNRATQHYAVQDYYPAVRRMLRATVIGGTVRGVGDAEAAPAALAPSRHAVEAVA</sequence>
<feature type="domain" description="TauD/TfdA-like" evidence="6">
    <location>
        <begin position="7"/>
        <end position="278"/>
    </location>
</feature>
<keyword evidence="4" id="KW-0560">Oxidoreductase</keyword>
<evidence type="ECO:0000256" key="4">
    <source>
        <dbReference type="ARBA" id="ARBA00023002"/>
    </source>
</evidence>
<dbReference type="EMBL" id="BKAJ01000030">
    <property type="protein sequence ID" value="GEP54311.1"/>
    <property type="molecule type" value="Genomic_DNA"/>
</dbReference>
<dbReference type="Pfam" id="PF02668">
    <property type="entry name" value="TauD"/>
    <property type="match status" value="1"/>
</dbReference>
<evidence type="ECO:0000256" key="5">
    <source>
        <dbReference type="ARBA" id="ARBA00023004"/>
    </source>
</evidence>
<gene>
    <name evidence="7" type="ORF">RSO01_14770</name>
</gene>
<dbReference type="GO" id="GO:0006790">
    <property type="term" value="P:sulfur compound metabolic process"/>
    <property type="evidence" value="ECO:0007669"/>
    <property type="project" value="TreeGrafter"/>
</dbReference>
<dbReference type="PANTHER" id="PTHR30468">
    <property type="entry name" value="ALPHA-KETOGLUTARATE-DEPENDENT SULFONATE DIOXYGENASE"/>
    <property type="match status" value="1"/>
</dbReference>
<comment type="similarity">
    <text evidence="1">Belongs to the TfdA dioxygenase family.</text>
</comment>
<evidence type="ECO:0000256" key="3">
    <source>
        <dbReference type="ARBA" id="ARBA00022964"/>
    </source>
</evidence>
<evidence type="ECO:0000259" key="6">
    <source>
        <dbReference type="Pfam" id="PF02668"/>
    </source>
</evidence>
<dbReference type="PANTHER" id="PTHR30468:SF1">
    <property type="entry name" value="ALPHA-KETOGLUTARATE-DEPENDENT SULFONATE DIOXYGENASE"/>
    <property type="match status" value="1"/>
</dbReference>
<keyword evidence="5" id="KW-0408">Iron</keyword>
<dbReference type="InterPro" id="IPR051323">
    <property type="entry name" value="AtsK-like"/>
</dbReference>
<dbReference type="OrthoDB" id="7346227at2"/>
<accession>A0A512N6N6</accession>
<evidence type="ECO:0000256" key="1">
    <source>
        <dbReference type="ARBA" id="ARBA00005896"/>
    </source>
</evidence>
<reference evidence="7 8" key="1">
    <citation type="submission" date="2019-07" db="EMBL/GenBank/DDBJ databases">
        <title>Whole genome shotgun sequence of Reyranella soli NBRC 108950.</title>
        <authorList>
            <person name="Hosoyama A."/>
            <person name="Uohara A."/>
            <person name="Ohji S."/>
            <person name="Ichikawa N."/>
        </authorList>
    </citation>
    <scope>NUCLEOTIDE SEQUENCE [LARGE SCALE GENOMIC DNA]</scope>
    <source>
        <strain evidence="7 8">NBRC 108950</strain>
    </source>
</reference>
<dbReference type="AlphaFoldDB" id="A0A512N6N6"/>
<dbReference type="InterPro" id="IPR003819">
    <property type="entry name" value="TauD/TfdA-like"/>
</dbReference>
<evidence type="ECO:0000256" key="2">
    <source>
        <dbReference type="ARBA" id="ARBA00022723"/>
    </source>
</evidence>
<evidence type="ECO:0000313" key="7">
    <source>
        <dbReference type="EMBL" id="GEP54311.1"/>
    </source>
</evidence>
<dbReference type="RefSeq" id="WP_147147744.1">
    <property type="nucleotide sequence ID" value="NZ_BKAJ01000030.1"/>
</dbReference>
<organism evidence="7 8">
    <name type="scientific">Reyranella soli</name>
    <dbReference type="NCBI Taxonomy" id="1230389"/>
    <lineage>
        <taxon>Bacteria</taxon>
        <taxon>Pseudomonadati</taxon>
        <taxon>Pseudomonadota</taxon>
        <taxon>Alphaproteobacteria</taxon>
        <taxon>Hyphomicrobiales</taxon>
        <taxon>Reyranellaceae</taxon>
        <taxon>Reyranella</taxon>
    </lineage>
</organism>
<keyword evidence="2" id="KW-0479">Metal-binding</keyword>
<dbReference type="SUPFAM" id="SSF51197">
    <property type="entry name" value="Clavaminate synthase-like"/>
    <property type="match status" value="1"/>
</dbReference>
<proteinExistence type="inferred from homology"/>
<comment type="caution">
    <text evidence="7">The sequence shown here is derived from an EMBL/GenBank/DDBJ whole genome shotgun (WGS) entry which is preliminary data.</text>
</comment>
<dbReference type="InterPro" id="IPR042098">
    <property type="entry name" value="TauD-like_sf"/>
</dbReference>
<dbReference type="GO" id="GO:0046872">
    <property type="term" value="F:metal ion binding"/>
    <property type="evidence" value="ECO:0007669"/>
    <property type="project" value="UniProtKB-KW"/>
</dbReference>
<dbReference type="GO" id="GO:0005737">
    <property type="term" value="C:cytoplasm"/>
    <property type="evidence" value="ECO:0007669"/>
    <property type="project" value="TreeGrafter"/>
</dbReference>
<protein>
    <submittedName>
        <fullName evidence="7">Taurine dioxygenase</fullName>
    </submittedName>
</protein>
<keyword evidence="3 7" id="KW-0223">Dioxygenase</keyword>
<dbReference type="GO" id="GO:0000908">
    <property type="term" value="F:taurine dioxygenase activity"/>
    <property type="evidence" value="ECO:0007669"/>
    <property type="project" value="TreeGrafter"/>
</dbReference>